<evidence type="ECO:0000313" key="1">
    <source>
        <dbReference type="EMBL" id="EDT02685.1"/>
    </source>
</evidence>
<sequence length="46" mass="5260">MIVPVACARFSEMRRDRDALDVASRARQNKALADLDTVNHGERQEF</sequence>
<protein>
    <submittedName>
        <fullName evidence="1">Uncharacterized protein</fullName>
    </submittedName>
</protein>
<accession>B1FIE1</accession>
<proteinExistence type="predicted"/>
<gene>
    <name evidence="1" type="ORF">BamIOP4010DRAFT_3801</name>
</gene>
<dbReference type="AlphaFoldDB" id="B1FIE1"/>
<dbReference type="Proteomes" id="UP000005463">
    <property type="component" value="Unassembled WGS sequence"/>
</dbReference>
<evidence type="ECO:0000313" key="2">
    <source>
        <dbReference type="Proteomes" id="UP000005463"/>
    </source>
</evidence>
<dbReference type="EMBL" id="ABLC01000103">
    <property type="protein sequence ID" value="EDT02685.1"/>
    <property type="molecule type" value="Genomic_DNA"/>
</dbReference>
<dbReference type="PATRIC" id="fig|396596.7.peg.3781"/>
<reference evidence="1 2" key="1">
    <citation type="submission" date="2008-03" db="EMBL/GenBank/DDBJ databases">
        <title>Sequencing of the draft genome and assembly of Burkholderia ambifaria IOP40-10.</title>
        <authorList>
            <consortium name="US DOE Joint Genome Institute (JGI-PGF)"/>
            <person name="Copeland A."/>
            <person name="Lucas S."/>
            <person name="Lapidus A."/>
            <person name="Glavina del Rio T."/>
            <person name="Dalin E."/>
            <person name="Tice H."/>
            <person name="Bruce D."/>
            <person name="Goodwin L."/>
            <person name="Pitluck S."/>
            <person name="Larimer F."/>
            <person name="Land M.L."/>
            <person name="Hauser L."/>
            <person name="Tiedje J."/>
            <person name="Richardson P."/>
        </authorList>
    </citation>
    <scope>NUCLEOTIDE SEQUENCE [LARGE SCALE GENOMIC DNA]</scope>
    <source>
        <strain evidence="1 2">IOP40-10</strain>
    </source>
</reference>
<comment type="caution">
    <text evidence="1">The sequence shown here is derived from an EMBL/GenBank/DDBJ whole genome shotgun (WGS) entry which is preliminary data.</text>
</comment>
<organism evidence="1 2">
    <name type="scientific">Burkholderia ambifaria IOP40-10</name>
    <dbReference type="NCBI Taxonomy" id="396596"/>
    <lineage>
        <taxon>Bacteria</taxon>
        <taxon>Pseudomonadati</taxon>
        <taxon>Pseudomonadota</taxon>
        <taxon>Betaproteobacteria</taxon>
        <taxon>Burkholderiales</taxon>
        <taxon>Burkholderiaceae</taxon>
        <taxon>Burkholderia</taxon>
        <taxon>Burkholderia cepacia complex</taxon>
    </lineage>
</organism>
<name>B1FIE1_9BURK</name>